<keyword evidence="10" id="KW-1185">Reference proteome</keyword>
<proteinExistence type="inferred from homology"/>
<keyword evidence="7" id="KW-0732">Signal</keyword>
<reference evidence="9" key="1">
    <citation type="submission" date="2023-01" db="EMBL/GenBank/DDBJ databases">
        <title>Sulfurovum sp. zt1-1 genome assembly.</title>
        <authorList>
            <person name="Wang J."/>
        </authorList>
    </citation>
    <scope>NUCLEOTIDE SEQUENCE</scope>
    <source>
        <strain evidence="9">Zt1-1</strain>
    </source>
</reference>
<dbReference type="InterPro" id="IPR005673">
    <property type="entry name" value="ABC_phos-bd_PstS"/>
</dbReference>
<comment type="similarity">
    <text evidence="2 6">Belongs to the PstS family.</text>
</comment>
<evidence type="ECO:0000256" key="3">
    <source>
        <dbReference type="ARBA" id="ARBA00011529"/>
    </source>
</evidence>
<dbReference type="NCBIfam" id="TIGR00975">
    <property type="entry name" value="3a0107s03"/>
    <property type="match status" value="1"/>
</dbReference>
<gene>
    <name evidence="9" type="primary">pstS</name>
    <name evidence="9" type="ORF">PGH07_00425</name>
</gene>
<dbReference type="PANTHER" id="PTHR42996:SF1">
    <property type="entry name" value="PHOSPHATE-BINDING PROTEIN PSTS"/>
    <property type="match status" value="1"/>
</dbReference>
<evidence type="ECO:0000256" key="5">
    <source>
        <dbReference type="ARBA" id="ARBA00022592"/>
    </source>
</evidence>
<dbReference type="PANTHER" id="PTHR42996">
    <property type="entry name" value="PHOSPHATE-BINDING PROTEIN PSTS"/>
    <property type="match status" value="1"/>
</dbReference>
<dbReference type="InterPro" id="IPR024370">
    <property type="entry name" value="PBP_domain"/>
</dbReference>
<sequence>MKLFEVILTLAAIMIVANASSSVEIDARGASFPKAVYAEWIEAYEAETGTRIIYEPTGSGDGIVSAVQRTADFSGTDKPLQPWKLKRYDLKMFPAIVGSIVLTYNIPGVGDNELKLSEEAIGAIFSGRAKFWDDPSISKHNKGLKLPHEPITVVVRTDGSGTTYNLTYYLRKIDYKHFKKADKLYDWEANTIGAKGSSGVSKLIKDTPYCIGYVDYSNKKKYNLHCATVENKEGKWVLPSLQSATIGAKYANLDKKKDFFGVIAYQEGKSSYPIIATSFILLPTENKEKNKEIIKFFDWAFNNGEYIANKHGFAMLPEKTIRDIKSYWSENIL</sequence>
<name>A0ABT7QV25_9BACT</name>
<dbReference type="Gene3D" id="3.40.190.10">
    <property type="entry name" value="Periplasmic binding protein-like II"/>
    <property type="match status" value="2"/>
</dbReference>
<organism evidence="9 10">
    <name type="scientific">Sulfurovum zhangzhouensis</name>
    <dbReference type="NCBI Taxonomy" id="3019067"/>
    <lineage>
        <taxon>Bacteria</taxon>
        <taxon>Pseudomonadati</taxon>
        <taxon>Campylobacterota</taxon>
        <taxon>Epsilonproteobacteria</taxon>
        <taxon>Campylobacterales</taxon>
        <taxon>Sulfurovaceae</taxon>
        <taxon>Sulfurovum</taxon>
    </lineage>
</organism>
<evidence type="ECO:0000313" key="9">
    <source>
        <dbReference type="EMBL" id="MDM5270637.1"/>
    </source>
</evidence>
<feature type="signal peptide" evidence="7">
    <location>
        <begin position="1"/>
        <end position="19"/>
    </location>
</feature>
<evidence type="ECO:0000256" key="4">
    <source>
        <dbReference type="ARBA" id="ARBA00022448"/>
    </source>
</evidence>
<dbReference type="CDD" id="cd13565">
    <property type="entry name" value="PBP2_PstS"/>
    <property type="match status" value="1"/>
</dbReference>
<dbReference type="InterPro" id="IPR050962">
    <property type="entry name" value="Phosphate-bind_PstS"/>
</dbReference>
<comment type="caution">
    <text evidence="9">The sequence shown here is derived from an EMBL/GenBank/DDBJ whole genome shotgun (WGS) entry which is preliminary data.</text>
</comment>
<feature type="domain" description="PBP" evidence="8">
    <location>
        <begin position="20"/>
        <end position="301"/>
    </location>
</feature>
<dbReference type="EMBL" id="JAQIBD010000001">
    <property type="protein sequence ID" value="MDM5270637.1"/>
    <property type="molecule type" value="Genomic_DNA"/>
</dbReference>
<feature type="chain" id="PRO_5047453037" description="Phosphate-binding protein" evidence="7">
    <location>
        <begin position="20"/>
        <end position="333"/>
    </location>
</feature>
<comment type="subunit">
    <text evidence="3">The complex is composed of two ATP-binding proteins (PstB), two transmembrane proteins (PstC and PstA) and a solute-binding protein (PstS).</text>
</comment>
<evidence type="ECO:0000256" key="6">
    <source>
        <dbReference type="PIRNR" id="PIRNR002756"/>
    </source>
</evidence>
<keyword evidence="5 6" id="KW-0592">Phosphate transport</keyword>
<evidence type="ECO:0000256" key="7">
    <source>
        <dbReference type="SAM" id="SignalP"/>
    </source>
</evidence>
<evidence type="ECO:0000256" key="2">
    <source>
        <dbReference type="ARBA" id="ARBA00008725"/>
    </source>
</evidence>
<evidence type="ECO:0000313" key="10">
    <source>
        <dbReference type="Proteomes" id="UP001169069"/>
    </source>
</evidence>
<dbReference type="Proteomes" id="UP001169069">
    <property type="component" value="Unassembled WGS sequence"/>
</dbReference>
<accession>A0ABT7QV25</accession>
<evidence type="ECO:0000256" key="1">
    <source>
        <dbReference type="ARBA" id="ARBA00002841"/>
    </source>
</evidence>
<dbReference type="Pfam" id="PF12849">
    <property type="entry name" value="PBP_like_2"/>
    <property type="match status" value="1"/>
</dbReference>
<protein>
    <recommendedName>
        <fullName evidence="6">Phosphate-binding protein</fullName>
    </recommendedName>
</protein>
<dbReference type="SUPFAM" id="SSF53850">
    <property type="entry name" value="Periplasmic binding protein-like II"/>
    <property type="match status" value="1"/>
</dbReference>
<dbReference type="RefSeq" id="WP_289411915.1">
    <property type="nucleotide sequence ID" value="NZ_JAQIBD010000001.1"/>
</dbReference>
<comment type="function">
    <text evidence="1">Part of the ABC transporter complex PstSACB involved in phosphate import.</text>
</comment>
<keyword evidence="4 6" id="KW-0813">Transport</keyword>
<evidence type="ECO:0000259" key="8">
    <source>
        <dbReference type="Pfam" id="PF12849"/>
    </source>
</evidence>
<dbReference type="PIRSF" id="PIRSF002756">
    <property type="entry name" value="PstS"/>
    <property type="match status" value="1"/>
</dbReference>